<protein>
    <recommendedName>
        <fullName evidence="3">Group-specific protein</fullName>
    </recommendedName>
</protein>
<dbReference type="EMBL" id="JPVN01000008">
    <property type="protein sequence ID" value="KGR79079.1"/>
    <property type="molecule type" value="Genomic_DNA"/>
</dbReference>
<name>A0A0A3I2W9_9BACL</name>
<accession>A0A0A3I2W9</accession>
<proteinExistence type="predicted"/>
<dbReference type="OrthoDB" id="2603162at2"/>
<evidence type="ECO:0000313" key="1">
    <source>
        <dbReference type="EMBL" id="KGR79079.1"/>
    </source>
</evidence>
<dbReference type="Proteomes" id="UP000030416">
    <property type="component" value="Unassembled WGS sequence"/>
</dbReference>
<dbReference type="RefSeq" id="WP_036185297.1">
    <property type="nucleotide sequence ID" value="NZ_AVDA01000008.1"/>
</dbReference>
<dbReference type="AlphaFoldDB" id="A0A0A3I2W9"/>
<evidence type="ECO:0008006" key="3">
    <source>
        <dbReference type="Google" id="ProtNLM"/>
    </source>
</evidence>
<evidence type="ECO:0000313" key="2">
    <source>
        <dbReference type="Proteomes" id="UP000030416"/>
    </source>
</evidence>
<gene>
    <name evidence="1" type="ORF">CD29_08740</name>
</gene>
<comment type="caution">
    <text evidence="1">The sequence shown here is derived from an EMBL/GenBank/DDBJ whole genome shotgun (WGS) entry which is preliminary data.</text>
</comment>
<reference evidence="1 2" key="1">
    <citation type="submission" date="2014-02" db="EMBL/GenBank/DDBJ databases">
        <title>Draft genome sequence of Lysinibacillus manganicus DSM 26584T.</title>
        <authorList>
            <person name="Zhang F."/>
            <person name="Wang G."/>
            <person name="Zhang L."/>
        </authorList>
    </citation>
    <scope>NUCLEOTIDE SEQUENCE [LARGE SCALE GENOMIC DNA]</scope>
    <source>
        <strain evidence="1 2">DSM 26584</strain>
    </source>
</reference>
<sequence length="192" mass="23229">MDNSLLMKTETSYTLNFLIYIQNIFLNQNTNKEKLKFPYFSNRLTFKENFELRYKELWIESSQRIYSDDVNDLRIFNDEKDLFYQKLFKIHPDSLTDFNEVYHSFQVWWESFAGRFSVEGSINEIGQNLYLELANSIKNSEIEPQKHLNIIIIYDECLLANNEVYSYFAILPIKDFFLNYKEVVYKLKECLY</sequence>
<dbReference type="eggNOG" id="ENOG50341FT">
    <property type="taxonomic scope" value="Bacteria"/>
</dbReference>
<organism evidence="1 2">
    <name type="scientific">Ureibacillus manganicus DSM 26584</name>
    <dbReference type="NCBI Taxonomy" id="1384049"/>
    <lineage>
        <taxon>Bacteria</taxon>
        <taxon>Bacillati</taxon>
        <taxon>Bacillota</taxon>
        <taxon>Bacilli</taxon>
        <taxon>Bacillales</taxon>
        <taxon>Caryophanaceae</taxon>
        <taxon>Ureibacillus</taxon>
    </lineage>
</organism>
<keyword evidence="2" id="KW-1185">Reference proteome</keyword>